<feature type="region of interest" description="Disordered" evidence="1">
    <location>
        <begin position="22"/>
        <end position="52"/>
    </location>
</feature>
<organism evidence="2 3">
    <name type="scientific">Rhinolophus ferrumequinum</name>
    <name type="common">Greater horseshoe bat</name>
    <dbReference type="NCBI Taxonomy" id="59479"/>
    <lineage>
        <taxon>Eukaryota</taxon>
        <taxon>Metazoa</taxon>
        <taxon>Chordata</taxon>
        <taxon>Craniata</taxon>
        <taxon>Vertebrata</taxon>
        <taxon>Euteleostomi</taxon>
        <taxon>Mammalia</taxon>
        <taxon>Eutheria</taxon>
        <taxon>Laurasiatheria</taxon>
        <taxon>Chiroptera</taxon>
        <taxon>Yinpterochiroptera</taxon>
        <taxon>Rhinolophoidea</taxon>
        <taxon>Rhinolophidae</taxon>
        <taxon>Rhinolophinae</taxon>
        <taxon>Rhinolophus</taxon>
    </lineage>
</organism>
<proteinExistence type="predicted"/>
<evidence type="ECO:0000313" key="2">
    <source>
        <dbReference type="EMBL" id="KAF6298984.1"/>
    </source>
</evidence>
<dbReference type="EMBL" id="JACAGC010000020">
    <property type="protein sequence ID" value="KAF6298984.1"/>
    <property type="molecule type" value="Genomic_DNA"/>
</dbReference>
<feature type="region of interest" description="Disordered" evidence="1">
    <location>
        <begin position="67"/>
        <end position="128"/>
    </location>
</feature>
<gene>
    <name evidence="2" type="ORF">mRhiFer1_009005</name>
</gene>
<evidence type="ECO:0000313" key="3">
    <source>
        <dbReference type="Proteomes" id="UP000585614"/>
    </source>
</evidence>
<evidence type="ECO:0000256" key="1">
    <source>
        <dbReference type="SAM" id="MobiDB-lite"/>
    </source>
</evidence>
<accession>A0A7J7TE12</accession>
<sequence>MTAISGGSERVPGVATLRLLAFPSGPPSHTRRGWEQKPSVMAPQSSSGSGMRLTSAEFSVIHRRRRHTGCPPALPGARPQLGDQGDPPSAGRRAWRPSAGSRRAGGPHSDCRISWGGASQEGLPGGKKGRWRWESWVRAIGRPGGGIGALPVNEWCSLLVNCGWEWRGGSEEDNGAPEPQLQQP</sequence>
<comment type="caution">
    <text evidence="2">The sequence shown here is derived from an EMBL/GenBank/DDBJ whole genome shotgun (WGS) entry which is preliminary data.</text>
</comment>
<dbReference type="Proteomes" id="UP000585614">
    <property type="component" value="Unassembled WGS sequence"/>
</dbReference>
<protein>
    <submittedName>
        <fullName evidence="2">Uncharacterized protein</fullName>
    </submittedName>
</protein>
<name>A0A7J7TE12_RHIFE</name>
<dbReference type="AlphaFoldDB" id="A0A7J7TE12"/>
<reference evidence="2 3" key="1">
    <citation type="journal article" date="2020" name="Nature">
        <title>Six reference-quality genomes reveal evolution of bat adaptations.</title>
        <authorList>
            <person name="Jebb D."/>
            <person name="Huang Z."/>
            <person name="Pippel M."/>
            <person name="Hughes G.M."/>
            <person name="Lavrichenko K."/>
            <person name="Devanna P."/>
            <person name="Winkler S."/>
            <person name="Jermiin L.S."/>
            <person name="Skirmuntt E.C."/>
            <person name="Katzourakis A."/>
            <person name="Burkitt-Gray L."/>
            <person name="Ray D.A."/>
            <person name="Sullivan K.A.M."/>
            <person name="Roscito J.G."/>
            <person name="Kirilenko B.M."/>
            <person name="Davalos L.M."/>
            <person name="Corthals A.P."/>
            <person name="Power M.L."/>
            <person name="Jones G."/>
            <person name="Ransome R.D."/>
            <person name="Dechmann D.K.N."/>
            <person name="Locatelli A.G."/>
            <person name="Puechmaille S.J."/>
            <person name="Fedrigo O."/>
            <person name="Jarvis E.D."/>
            <person name="Hiller M."/>
            <person name="Vernes S.C."/>
            <person name="Myers E.W."/>
            <person name="Teeling E.C."/>
        </authorList>
    </citation>
    <scope>NUCLEOTIDE SEQUENCE [LARGE SCALE GENOMIC DNA]</scope>
    <source>
        <strain evidence="2">MRhiFer1</strain>
        <tissue evidence="2">Lung</tissue>
    </source>
</reference>